<evidence type="ECO:0000313" key="2">
    <source>
        <dbReference type="EMBL" id="MDG3013870.1"/>
    </source>
</evidence>
<accession>A0A9X4LYS8</accession>
<evidence type="ECO:0000256" key="1">
    <source>
        <dbReference type="SAM" id="Phobius"/>
    </source>
</evidence>
<dbReference type="EMBL" id="JANRHA010000002">
    <property type="protein sequence ID" value="MDG3013870.1"/>
    <property type="molecule type" value="Genomic_DNA"/>
</dbReference>
<sequence>MSITVRPGTAVVYTDIVCAWSTLALYCFYRLRESAGMTERVRGARRIPGRRPRPVPEAMKILVR</sequence>
<protein>
    <submittedName>
        <fullName evidence="2">Uncharacterized protein</fullName>
    </submittedName>
</protein>
<keyword evidence="1" id="KW-1133">Transmembrane helix</keyword>
<evidence type="ECO:0000313" key="3">
    <source>
        <dbReference type="Proteomes" id="UP001152755"/>
    </source>
</evidence>
<keyword evidence="3" id="KW-1185">Reference proteome</keyword>
<keyword evidence="1" id="KW-0472">Membrane</keyword>
<dbReference type="RefSeq" id="WP_277832800.1">
    <property type="nucleotide sequence ID" value="NZ_JAAIVF010000003.1"/>
</dbReference>
<name>A0A9X4LYS8_9ACTN</name>
<keyword evidence="1" id="KW-0812">Transmembrane</keyword>
<dbReference type="AlphaFoldDB" id="A0A9X4LYS8"/>
<gene>
    <name evidence="2" type="ORF">NVS88_04785</name>
</gene>
<reference evidence="2" key="1">
    <citation type="submission" date="2022-08" db="EMBL/GenBank/DDBJ databases">
        <title>Genome analysis of Corynebacteriales strain.</title>
        <authorList>
            <person name="Lee S.D."/>
        </authorList>
    </citation>
    <scope>NUCLEOTIDE SEQUENCE</scope>
    <source>
        <strain evidence="2">D3-21</strain>
    </source>
</reference>
<proteinExistence type="predicted"/>
<organism evidence="2 3">
    <name type="scientific">Speluncibacter jeojiensis</name>
    <dbReference type="NCBI Taxonomy" id="2710754"/>
    <lineage>
        <taxon>Bacteria</taxon>
        <taxon>Bacillati</taxon>
        <taxon>Actinomycetota</taxon>
        <taxon>Actinomycetes</taxon>
        <taxon>Mycobacteriales</taxon>
        <taxon>Speluncibacteraceae</taxon>
        <taxon>Speluncibacter</taxon>
    </lineage>
</organism>
<comment type="caution">
    <text evidence="2">The sequence shown here is derived from an EMBL/GenBank/DDBJ whole genome shotgun (WGS) entry which is preliminary data.</text>
</comment>
<feature type="transmembrane region" description="Helical" evidence="1">
    <location>
        <begin position="12"/>
        <end position="31"/>
    </location>
</feature>
<dbReference type="Proteomes" id="UP001152755">
    <property type="component" value="Unassembled WGS sequence"/>
</dbReference>